<feature type="region of interest" description="Disordered" evidence="1">
    <location>
        <begin position="182"/>
        <end position="202"/>
    </location>
</feature>
<dbReference type="RefSeq" id="XP_037223649.1">
    <property type="nucleotide sequence ID" value="XM_037360764.1"/>
</dbReference>
<feature type="compositionally biased region" description="Low complexity" evidence="1">
    <location>
        <begin position="188"/>
        <end position="202"/>
    </location>
</feature>
<comment type="caution">
    <text evidence="3">The sequence shown here is derived from an EMBL/GenBank/DDBJ whole genome shotgun (WGS) entry which is preliminary data.</text>
</comment>
<dbReference type="InterPro" id="IPR040521">
    <property type="entry name" value="KDZ"/>
</dbReference>
<dbReference type="AlphaFoldDB" id="A0A8H6W908"/>
<protein>
    <submittedName>
        <fullName evidence="3">CxC2 domain-containing protein</fullName>
    </submittedName>
</protein>
<dbReference type="PANTHER" id="PTHR33104:SF2">
    <property type="entry name" value="CXC3 LIKE CYSTEINE CLUSTER DOMAIN-CONTAINING PROTEIN"/>
    <property type="match status" value="1"/>
</dbReference>
<evidence type="ECO:0000259" key="2">
    <source>
        <dbReference type="Pfam" id="PF18803"/>
    </source>
</evidence>
<evidence type="ECO:0000313" key="3">
    <source>
        <dbReference type="EMBL" id="KAF7310199.1"/>
    </source>
</evidence>
<feature type="region of interest" description="Disordered" evidence="1">
    <location>
        <begin position="93"/>
        <end position="113"/>
    </location>
</feature>
<dbReference type="InterPro" id="IPR041457">
    <property type="entry name" value="CxC2_KDZ-assoc"/>
</dbReference>
<dbReference type="OrthoDB" id="3261436at2759"/>
<name>A0A8H6W908_9AGAR</name>
<feature type="region of interest" description="Disordered" evidence="1">
    <location>
        <begin position="44"/>
        <end position="69"/>
    </location>
</feature>
<feature type="region of interest" description="Disordered" evidence="1">
    <location>
        <begin position="542"/>
        <end position="565"/>
    </location>
</feature>
<dbReference type="GeneID" id="59343280"/>
<dbReference type="PANTHER" id="PTHR33104">
    <property type="entry name" value="SI:DKEY-29D5.2"/>
    <property type="match status" value="1"/>
</dbReference>
<sequence length="1044" mass="116421">MPPLHFRSSQTVFDDSDSDDNSHRAPQARTVHLRHDVTVVADGQLRSKTHTIETKGSPRKRSATHQQESFLLPTIPLESATIMRMLEAGDDPWAEGGFQFDEGHPQEKRPSRPTDLLPFGMSVTSQPIWTSHCAWRVFQAHPAIYVNRQMPPSAVEIASWTVYSANNAYYTIIKTYRSIAPSSGTGRSLNSNPSNSSASASNSATLQVKNVPALSLVVHWEGLHNTTISVLSTAMAYTVALDICTCPSAPERATQLLRARLFPATSTRPRTAARAFKCFASSILSLLKRNARHSNSTMPWPGLPTTTALFSLEIVIANGQAPGQGHETGGCRNIPAGACALLCPACPQPGKNLPADGSWKNGPPHERFRYSLFLAIDANFKMKRKQVSSEGVDPGLNQGSAFFSDVSTYMDHVRKHWGLEQEKSTCVSHDAVNEPDRESRDSIIRNRNYTSIWITCFGKALTPRQYNDLVDIIVSYDIACQWSKNVWLRIAKYDDPLRDAALRNPTRRFVFLIPKFHLPAHIERCNVDYSFDLTPNVGRTDGEAPERGWANANPLASSTREMGPGARRDTIDDHFNDWNHKKILGMGKSLLEKMKTAITEMVETRMELAELEAVLPMGVVQSWHEAMEKWEEDATQPNPFSVTSKVDPPAFNTLDDIHDDLHAADLIAMALTLEEQRHTLASDAAELGIHATTIQKASISEREAKLQRKFVSWFDIQINFAPEVAAVRAGDDSRLANSGDVETTRGSTLYDMQLLLPSSLISRSGVLVRPSHAWYEFQLRKGRALHLLEELRRLLLVRTQKYKAKDKHASGVAGHTRAGKAIQAIDGRIRHIAEDYRRTRTALLSLTEVVGNTTWKAVLKDLKQADVRAMPRALFADPDHRKRKRGDDDTPKEMSWIWRMGIGSVPVEVAVDSLSAAAASSAEAAVAATNEGLRVEWAKRAPEQSGGQRRAGWWKERRNRREGQGLDSAITSGLRAYADRQAHIQVALRTQFEGNWRDIPTFLELGLKQVKQIHIDRRANWRDALMTVDDDAAFQAVPERPDQN</sequence>
<feature type="region of interest" description="Disordered" evidence="1">
    <location>
        <begin position="1"/>
        <end position="29"/>
    </location>
</feature>
<evidence type="ECO:0000313" key="4">
    <source>
        <dbReference type="Proteomes" id="UP000636479"/>
    </source>
</evidence>
<proteinExistence type="predicted"/>
<dbReference type="Pfam" id="PF18803">
    <property type="entry name" value="CxC2"/>
    <property type="match status" value="1"/>
</dbReference>
<dbReference type="Proteomes" id="UP000636479">
    <property type="component" value="Unassembled WGS sequence"/>
</dbReference>
<reference evidence="3" key="1">
    <citation type="submission" date="2020-05" db="EMBL/GenBank/DDBJ databases">
        <title>Mycena genomes resolve the evolution of fungal bioluminescence.</title>
        <authorList>
            <person name="Tsai I.J."/>
        </authorList>
    </citation>
    <scope>NUCLEOTIDE SEQUENCE</scope>
    <source>
        <strain evidence="3">171206Taipei</strain>
    </source>
</reference>
<dbReference type="EMBL" id="JACAZF010000003">
    <property type="protein sequence ID" value="KAF7310199.1"/>
    <property type="molecule type" value="Genomic_DNA"/>
</dbReference>
<feature type="domain" description="CxC2-like cysteine cluster KDZ transposase-associated" evidence="2">
    <location>
        <begin position="225"/>
        <end position="274"/>
    </location>
</feature>
<feature type="compositionally biased region" description="Basic and acidic residues" evidence="1">
    <location>
        <begin position="101"/>
        <end position="112"/>
    </location>
</feature>
<accession>A0A8H6W908</accession>
<organism evidence="3 4">
    <name type="scientific">Mycena indigotica</name>
    <dbReference type="NCBI Taxonomy" id="2126181"/>
    <lineage>
        <taxon>Eukaryota</taxon>
        <taxon>Fungi</taxon>
        <taxon>Dikarya</taxon>
        <taxon>Basidiomycota</taxon>
        <taxon>Agaricomycotina</taxon>
        <taxon>Agaricomycetes</taxon>
        <taxon>Agaricomycetidae</taxon>
        <taxon>Agaricales</taxon>
        <taxon>Marasmiineae</taxon>
        <taxon>Mycenaceae</taxon>
        <taxon>Mycena</taxon>
    </lineage>
</organism>
<keyword evidence="4" id="KW-1185">Reference proteome</keyword>
<dbReference type="Pfam" id="PF18758">
    <property type="entry name" value="KDZ"/>
    <property type="match status" value="1"/>
</dbReference>
<gene>
    <name evidence="3" type="ORF">MIND_00393500</name>
</gene>
<evidence type="ECO:0000256" key="1">
    <source>
        <dbReference type="SAM" id="MobiDB-lite"/>
    </source>
</evidence>